<keyword evidence="6 9" id="KW-0547">Nucleotide-binding</keyword>
<dbReference type="EC" id="6.3.2.9" evidence="9 10"/>
<dbReference type="SUPFAM" id="SSF51984">
    <property type="entry name" value="MurCD N-terminal domain"/>
    <property type="match status" value="1"/>
</dbReference>
<evidence type="ECO:0000313" key="13">
    <source>
        <dbReference type="EMBL" id="EMR03542.1"/>
    </source>
</evidence>
<dbReference type="RefSeq" id="WP_009194709.1">
    <property type="nucleotide sequence ID" value="NZ_AODQ01000023.1"/>
</dbReference>
<dbReference type="GO" id="GO:0009252">
    <property type="term" value="P:peptidoglycan biosynthetic process"/>
    <property type="evidence" value="ECO:0007669"/>
    <property type="project" value="UniProtKB-UniRule"/>
</dbReference>
<keyword evidence="3 9" id="KW-0963">Cytoplasm</keyword>
<dbReference type="InterPro" id="IPR036565">
    <property type="entry name" value="Mur-like_cat_sf"/>
</dbReference>
<name>M7N8F2_9BACT</name>
<evidence type="ECO:0000256" key="3">
    <source>
        <dbReference type="ARBA" id="ARBA00022490"/>
    </source>
</evidence>
<dbReference type="InterPro" id="IPR005762">
    <property type="entry name" value="MurD"/>
</dbReference>
<dbReference type="Gene3D" id="3.90.190.20">
    <property type="entry name" value="Mur ligase, C-terminal domain"/>
    <property type="match status" value="1"/>
</dbReference>
<feature type="binding site" evidence="9">
    <location>
        <begin position="113"/>
        <end position="119"/>
    </location>
    <ligand>
        <name>ATP</name>
        <dbReference type="ChEBI" id="CHEBI:30616"/>
    </ligand>
</feature>
<keyword evidence="9 10" id="KW-0573">Peptidoglycan synthesis</keyword>
<dbReference type="Pfam" id="PF08245">
    <property type="entry name" value="Mur_ligase_M"/>
    <property type="match status" value="1"/>
</dbReference>
<dbReference type="PROSITE" id="PS01011">
    <property type="entry name" value="FOLYLPOLYGLU_SYNT_1"/>
    <property type="match status" value="1"/>
</dbReference>
<evidence type="ECO:0000256" key="9">
    <source>
        <dbReference type="HAMAP-Rule" id="MF_00639"/>
    </source>
</evidence>
<gene>
    <name evidence="9 13" type="primary">murD</name>
    <name evidence="13" type="ORF">ADICEAN_01309</name>
</gene>
<keyword evidence="14" id="KW-1185">Reference proteome</keyword>
<evidence type="ECO:0000256" key="6">
    <source>
        <dbReference type="ARBA" id="ARBA00022741"/>
    </source>
</evidence>
<dbReference type="GO" id="GO:0008360">
    <property type="term" value="P:regulation of cell shape"/>
    <property type="evidence" value="ECO:0007669"/>
    <property type="project" value="UniProtKB-KW"/>
</dbReference>
<evidence type="ECO:0000259" key="11">
    <source>
        <dbReference type="Pfam" id="PF02875"/>
    </source>
</evidence>
<dbReference type="NCBIfam" id="TIGR01087">
    <property type="entry name" value="murD"/>
    <property type="match status" value="1"/>
</dbReference>
<comment type="caution">
    <text evidence="13">The sequence shown here is derived from an EMBL/GenBank/DDBJ whole genome shotgun (WGS) entry which is preliminary data.</text>
</comment>
<protein>
    <recommendedName>
        <fullName evidence="9 10">UDP-N-acetylmuramoylalanine--D-glutamate ligase</fullName>
        <ecNumber evidence="9 10">6.3.2.9</ecNumber>
    </recommendedName>
    <alternativeName>
        <fullName evidence="9">D-glutamic acid-adding enzyme</fullName>
    </alternativeName>
    <alternativeName>
        <fullName evidence="9">UDP-N-acetylmuramoyl-L-alanyl-D-glutamate synthetase</fullName>
    </alternativeName>
</protein>
<dbReference type="Gene3D" id="3.40.50.720">
    <property type="entry name" value="NAD(P)-binding Rossmann-like Domain"/>
    <property type="match status" value="1"/>
</dbReference>
<dbReference type="GO" id="GO:0071555">
    <property type="term" value="P:cell wall organization"/>
    <property type="evidence" value="ECO:0007669"/>
    <property type="project" value="UniProtKB-KW"/>
</dbReference>
<dbReference type="Proteomes" id="UP000011910">
    <property type="component" value="Unassembled WGS sequence"/>
</dbReference>
<dbReference type="InterPro" id="IPR018109">
    <property type="entry name" value="Folylpolyglutamate_synth_CS"/>
</dbReference>
<dbReference type="InterPro" id="IPR036615">
    <property type="entry name" value="Mur_ligase_C_dom_sf"/>
</dbReference>
<dbReference type="HAMAP" id="MF_00639">
    <property type="entry name" value="MurD"/>
    <property type="match status" value="1"/>
</dbReference>
<evidence type="ECO:0000259" key="12">
    <source>
        <dbReference type="Pfam" id="PF08245"/>
    </source>
</evidence>
<dbReference type="UniPathway" id="UPA00219"/>
<dbReference type="GO" id="GO:0004326">
    <property type="term" value="F:tetrahydrofolylpolyglutamate synthase activity"/>
    <property type="evidence" value="ECO:0007669"/>
    <property type="project" value="InterPro"/>
</dbReference>
<comment type="similarity">
    <text evidence="9">Belongs to the MurCDEF family.</text>
</comment>
<evidence type="ECO:0000256" key="5">
    <source>
        <dbReference type="ARBA" id="ARBA00022618"/>
    </source>
</evidence>
<dbReference type="EMBL" id="AODQ01000023">
    <property type="protein sequence ID" value="EMR03542.1"/>
    <property type="molecule type" value="Genomic_DNA"/>
</dbReference>
<proteinExistence type="inferred from homology"/>
<evidence type="ECO:0000313" key="14">
    <source>
        <dbReference type="Proteomes" id="UP000011910"/>
    </source>
</evidence>
<feature type="domain" description="Mur ligase C-terminal" evidence="11">
    <location>
        <begin position="313"/>
        <end position="426"/>
    </location>
</feature>
<keyword evidence="7 9" id="KW-0067">ATP-binding</keyword>
<dbReference type="GO" id="GO:0008764">
    <property type="term" value="F:UDP-N-acetylmuramoylalanine-D-glutamate ligase activity"/>
    <property type="evidence" value="ECO:0007669"/>
    <property type="project" value="UniProtKB-UniRule"/>
</dbReference>
<dbReference type="GO" id="GO:0005737">
    <property type="term" value="C:cytoplasm"/>
    <property type="evidence" value="ECO:0007669"/>
    <property type="project" value="UniProtKB-SubCell"/>
</dbReference>
<dbReference type="PANTHER" id="PTHR43692:SF1">
    <property type="entry name" value="UDP-N-ACETYLMURAMOYLALANINE--D-GLUTAMATE LIGASE"/>
    <property type="match status" value="1"/>
</dbReference>
<comment type="catalytic activity">
    <reaction evidence="9 10">
        <text>UDP-N-acetyl-alpha-D-muramoyl-L-alanine + D-glutamate + ATP = UDP-N-acetyl-alpha-D-muramoyl-L-alanyl-D-glutamate + ADP + phosphate + H(+)</text>
        <dbReference type="Rhea" id="RHEA:16429"/>
        <dbReference type="ChEBI" id="CHEBI:15378"/>
        <dbReference type="ChEBI" id="CHEBI:29986"/>
        <dbReference type="ChEBI" id="CHEBI:30616"/>
        <dbReference type="ChEBI" id="CHEBI:43474"/>
        <dbReference type="ChEBI" id="CHEBI:83898"/>
        <dbReference type="ChEBI" id="CHEBI:83900"/>
        <dbReference type="ChEBI" id="CHEBI:456216"/>
        <dbReference type="EC" id="6.3.2.9"/>
    </reaction>
</comment>
<dbReference type="Pfam" id="PF21799">
    <property type="entry name" value="MurD-like_N"/>
    <property type="match status" value="1"/>
</dbReference>
<dbReference type="AlphaFoldDB" id="M7N8F2"/>
<dbReference type="PATRIC" id="fig|1279009.4.peg.1324"/>
<evidence type="ECO:0000256" key="2">
    <source>
        <dbReference type="ARBA" id="ARBA00004752"/>
    </source>
</evidence>
<dbReference type="InterPro" id="IPR004101">
    <property type="entry name" value="Mur_ligase_C"/>
</dbReference>
<comment type="pathway">
    <text evidence="2 9 10">Cell wall biogenesis; peptidoglycan biosynthesis.</text>
</comment>
<evidence type="ECO:0000256" key="8">
    <source>
        <dbReference type="ARBA" id="ARBA00023306"/>
    </source>
</evidence>
<dbReference type="Pfam" id="PF02875">
    <property type="entry name" value="Mur_ligase_C"/>
    <property type="match status" value="1"/>
</dbReference>
<keyword evidence="4 9" id="KW-0436">Ligase</keyword>
<comment type="function">
    <text evidence="9 10">Cell wall formation. Catalyzes the addition of glutamate to the nucleotide precursor UDP-N-acetylmuramoyl-L-alanine (UMA).</text>
</comment>
<evidence type="ECO:0000256" key="4">
    <source>
        <dbReference type="ARBA" id="ARBA00022598"/>
    </source>
</evidence>
<evidence type="ECO:0000256" key="7">
    <source>
        <dbReference type="ARBA" id="ARBA00022840"/>
    </source>
</evidence>
<dbReference type="OrthoDB" id="9809796at2"/>
<evidence type="ECO:0000256" key="1">
    <source>
        <dbReference type="ARBA" id="ARBA00004496"/>
    </source>
</evidence>
<dbReference type="PANTHER" id="PTHR43692">
    <property type="entry name" value="UDP-N-ACETYLMURAMOYLALANINE--D-GLUTAMATE LIGASE"/>
    <property type="match status" value="1"/>
</dbReference>
<dbReference type="Gene3D" id="3.40.1190.10">
    <property type="entry name" value="Mur-like, catalytic domain"/>
    <property type="match status" value="1"/>
</dbReference>
<feature type="domain" description="Mur ligase central" evidence="12">
    <location>
        <begin position="111"/>
        <end position="291"/>
    </location>
</feature>
<reference evidence="13 14" key="1">
    <citation type="journal article" date="2013" name="Genome Announc.">
        <title>Draft Genome Sequence of Cesiribacter andamanensis Strain AMV16T, Isolated from a Soil Sample from a Mud Volcano in the Andaman Islands, India.</title>
        <authorList>
            <person name="Shivaji S."/>
            <person name="Ara S."/>
            <person name="Begum Z."/>
            <person name="Srinivas T.N."/>
            <person name="Singh A."/>
            <person name="Kumar Pinnaka A."/>
        </authorList>
    </citation>
    <scope>NUCLEOTIDE SEQUENCE [LARGE SCALE GENOMIC DNA]</scope>
    <source>
        <strain evidence="13 14">AMV16</strain>
    </source>
</reference>
<accession>M7N8F2</accession>
<dbReference type="GO" id="GO:0005524">
    <property type="term" value="F:ATP binding"/>
    <property type="evidence" value="ECO:0007669"/>
    <property type="project" value="UniProtKB-UniRule"/>
</dbReference>
<dbReference type="STRING" id="1279009.ADICEAN_01309"/>
<dbReference type="GO" id="GO:0051301">
    <property type="term" value="P:cell division"/>
    <property type="evidence" value="ECO:0007669"/>
    <property type="project" value="UniProtKB-KW"/>
</dbReference>
<evidence type="ECO:0000256" key="10">
    <source>
        <dbReference type="RuleBase" id="RU003664"/>
    </source>
</evidence>
<keyword evidence="8 9" id="KW-0131">Cell cycle</keyword>
<dbReference type="SUPFAM" id="SSF53623">
    <property type="entry name" value="MurD-like peptide ligases, catalytic domain"/>
    <property type="match status" value="1"/>
</dbReference>
<keyword evidence="9 10" id="KW-0961">Cell wall biogenesis/degradation</keyword>
<comment type="subcellular location">
    <subcellularLocation>
        <location evidence="1 9 10">Cytoplasm</location>
    </subcellularLocation>
</comment>
<keyword evidence="9 10" id="KW-0133">Cell shape</keyword>
<dbReference type="SUPFAM" id="SSF53244">
    <property type="entry name" value="MurD-like peptide ligases, peptide-binding domain"/>
    <property type="match status" value="1"/>
</dbReference>
<sequence>MGKREQVVVLGGGESGTGAALLAARMGWAVFLSDKGKLGDAYRQQLVEKGIPFEEEGHHSEDLILQAALVIKSPGIPDTAPLVQQLRQRGVPVIDELSFALRHTAAKVLAITGTNGKTTTTLLLYHLLKEGGLNVGLGGNVGRSLAAQLAEGEQFDWLVLEVSSYQLDGMPGFAPHTGILTNITPDHLDRYDYKFENYIASKMQLVQHMGQEEAFIYYAEDPVIRQALEGRGVKAQLLPVAAAGRPEAAAMLEAEWIRIKGPVRDTLFLYADMVLQGKHNYINTACAVLAAYRAGVSEQAISRGLRSFQNAPHRLEPIAEIKGVAWINDSKATNVDSAWYALDAMQRPIVWIAGGTDKGNDYSQLLPLVQERVKALVCLGVDTSKLQQAFEGVVPMLFQTGSMEEAVQAAAAAAQAGDVVLLSPACASFDLFRNYIDRGDQFRRQVMGLYNEQ</sequence>
<keyword evidence="5 9" id="KW-0132">Cell division</keyword>
<dbReference type="eggNOG" id="COG0771">
    <property type="taxonomic scope" value="Bacteria"/>
</dbReference>
<dbReference type="InterPro" id="IPR013221">
    <property type="entry name" value="Mur_ligase_cen"/>
</dbReference>
<organism evidence="13 14">
    <name type="scientific">Cesiribacter andamanensis AMV16</name>
    <dbReference type="NCBI Taxonomy" id="1279009"/>
    <lineage>
        <taxon>Bacteria</taxon>
        <taxon>Pseudomonadati</taxon>
        <taxon>Bacteroidota</taxon>
        <taxon>Cytophagia</taxon>
        <taxon>Cytophagales</taxon>
        <taxon>Cesiribacteraceae</taxon>
        <taxon>Cesiribacter</taxon>
    </lineage>
</organism>